<evidence type="ECO:0000313" key="4">
    <source>
        <dbReference type="Proteomes" id="UP000694920"/>
    </source>
</evidence>
<protein>
    <submittedName>
        <fullName evidence="5">Uncharacterized protein LOC107272894</fullName>
    </submittedName>
</protein>
<reference evidence="5" key="1">
    <citation type="submission" date="2025-08" db="UniProtKB">
        <authorList>
            <consortium name="RefSeq"/>
        </authorList>
    </citation>
    <scope>IDENTIFICATION</scope>
</reference>
<dbReference type="InterPro" id="IPR013783">
    <property type="entry name" value="Ig-like_fold"/>
</dbReference>
<organism evidence="4 5">
    <name type="scientific">Cephus cinctus</name>
    <name type="common">Wheat stem sawfly</name>
    <dbReference type="NCBI Taxonomy" id="211228"/>
    <lineage>
        <taxon>Eukaryota</taxon>
        <taxon>Metazoa</taxon>
        <taxon>Ecdysozoa</taxon>
        <taxon>Arthropoda</taxon>
        <taxon>Hexapoda</taxon>
        <taxon>Insecta</taxon>
        <taxon>Pterygota</taxon>
        <taxon>Neoptera</taxon>
        <taxon>Endopterygota</taxon>
        <taxon>Hymenoptera</taxon>
        <taxon>Cephoidea</taxon>
        <taxon>Cephidae</taxon>
        <taxon>Cephus</taxon>
    </lineage>
</organism>
<feature type="region of interest" description="Disordered" evidence="1">
    <location>
        <begin position="169"/>
        <end position="202"/>
    </location>
</feature>
<proteinExistence type="predicted"/>
<dbReference type="FunFam" id="2.60.40.10:FF:000437">
    <property type="entry name" value="Beat-IIIc, isoform A"/>
    <property type="match status" value="1"/>
</dbReference>
<dbReference type="InterPro" id="IPR007110">
    <property type="entry name" value="Ig-like_dom"/>
</dbReference>
<dbReference type="PROSITE" id="PS51257">
    <property type="entry name" value="PROKAR_LIPOPROTEIN"/>
    <property type="match status" value="1"/>
</dbReference>
<dbReference type="PANTHER" id="PTHR21261:SF6">
    <property type="entry name" value="BEATEN PATH IIA-RELATED"/>
    <property type="match status" value="1"/>
</dbReference>
<gene>
    <name evidence="5" type="primary">LOC107272894</name>
</gene>
<dbReference type="Gene3D" id="2.60.40.10">
    <property type="entry name" value="Immunoglobulins"/>
    <property type="match status" value="2"/>
</dbReference>
<dbReference type="GeneID" id="107272894"/>
<dbReference type="RefSeq" id="XP_015606015.1">
    <property type="nucleotide sequence ID" value="XM_015750529.2"/>
</dbReference>
<feature type="signal peptide" evidence="2">
    <location>
        <begin position="1"/>
        <end position="21"/>
    </location>
</feature>
<sequence>MNRHLWLGVTFVFALITGASCLRDVRLEVVPEVVQRGHEVIVRCYYDVEKRPLYSVKWYRGKHEFYRFSPSEFPPTKIFNISGIDIDLMNSNESQVTICNVDFGLSGNFSCEVTVEAPTFSTAFVSKKLTVVSLPQGRPTIVLERDRYDPGDVLNANCSLPASKPPTRISFSLNNKPVGSSMSKPRKLDNGNGGSQTDTGLQSSNLTLTIQPSHYSNGQLTLRCIAEIPGIFSSTSEVQIGTGLREPVPERVTSENGCPAGTMLSLFVVCLSLVHLLLR</sequence>
<dbReference type="SMART" id="SM00409">
    <property type="entry name" value="IG"/>
    <property type="match status" value="2"/>
</dbReference>
<evidence type="ECO:0000256" key="2">
    <source>
        <dbReference type="SAM" id="SignalP"/>
    </source>
</evidence>
<name>A0AAJ7FSF4_CEPCN</name>
<feature type="compositionally biased region" description="Polar residues" evidence="1">
    <location>
        <begin position="169"/>
        <end position="183"/>
    </location>
</feature>
<accession>A0AAJ7FSF4</accession>
<evidence type="ECO:0000256" key="1">
    <source>
        <dbReference type="SAM" id="MobiDB-lite"/>
    </source>
</evidence>
<dbReference type="AlphaFoldDB" id="A0AAJ7FSF4"/>
<dbReference type="InterPro" id="IPR003599">
    <property type="entry name" value="Ig_sub"/>
</dbReference>
<evidence type="ECO:0000259" key="3">
    <source>
        <dbReference type="PROSITE" id="PS50835"/>
    </source>
</evidence>
<keyword evidence="2" id="KW-0732">Signal</keyword>
<dbReference type="InterPro" id="IPR036179">
    <property type="entry name" value="Ig-like_dom_sf"/>
</dbReference>
<keyword evidence="4" id="KW-1185">Reference proteome</keyword>
<dbReference type="PANTHER" id="PTHR21261">
    <property type="entry name" value="BEAT PROTEIN"/>
    <property type="match status" value="1"/>
</dbReference>
<dbReference type="Proteomes" id="UP000694920">
    <property type="component" value="Unplaced"/>
</dbReference>
<feature type="domain" description="Ig-like" evidence="3">
    <location>
        <begin position="34"/>
        <end position="121"/>
    </location>
</feature>
<dbReference type="PROSITE" id="PS50835">
    <property type="entry name" value="IG_LIKE"/>
    <property type="match status" value="1"/>
</dbReference>
<dbReference type="SUPFAM" id="SSF48726">
    <property type="entry name" value="Immunoglobulin"/>
    <property type="match status" value="1"/>
</dbReference>
<evidence type="ECO:0000313" key="5">
    <source>
        <dbReference type="RefSeq" id="XP_015606015.1"/>
    </source>
</evidence>
<feature type="chain" id="PRO_5042619909" evidence="2">
    <location>
        <begin position="22"/>
        <end position="279"/>
    </location>
</feature>
<dbReference type="KEGG" id="ccin:107272894"/>